<protein>
    <recommendedName>
        <fullName evidence="4">NusG-like N-terminal domain-containing protein</fullName>
    </recommendedName>
</protein>
<dbReference type="GO" id="GO:0031564">
    <property type="term" value="P:transcription antitermination"/>
    <property type="evidence" value="ECO:0007669"/>
    <property type="project" value="UniProtKB-KW"/>
</dbReference>
<evidence type="ECO:0000256" key="1">
    <source>
        <dbReference type="ARBA" id="ARBA00022814"/>
    </source>
</evidence>
<dbReference type="SMART" id="SM00738">
    <property type="entry name" value="NGN"/>
    <property type="match status" value="1"/>
</dbReference>
<dbReference type="STRING" id="1685379.AVO45_15980"/>
<dbReference type="CDD" id="cd06091">
    <property type="entry name" value="KOW_NusG"/>
    <property type="match status" value="1"/>
</dbReference>
<dbReference type="InterPro" id="IPR006645">
    <property type="entry name" value="NGN-like_dom"/>
</dbReference>
<dbReference type="SUPFAM" id="SSF50104">
    <property type="entry name" value="Translation proteins SH3-like domain"/>
    <property type="match status" value="1"/>
</dbReference>
<keyword evidence="3" id="KW-0804">Transcription</keyword>
<dbReference type="PANTHER" id="PTHR30265">
    <property type="entry name" value="RHO-INTERACTING TRANSCRIPTION TERMINATION FACTOR NUSG"/>
    <property type="match status" value="1"/>
</dbReference>
<dbReference type="Proteomes" id="UP000053791">
    <property type="component" value="Unassembled WGS sequence"/>
</dbReference>
<evidence type="ECO:0000313" key="5">
    <source>
        <dbReference type="EMBL" id="KUJ73231.1"/>
    </source>
</evidence>
<dbReference type="PANTHER" id="PTHR30265:SF7">
    <property type="entry name" value="TRANSCRIPTION ANTITERMINATION PROTEIN RFAH"/>
    <property type="match status" value="1"/>
</dbReference>
<dbReference type="InterPro" id="IPR043425">
    <property type="entry name" value="NusG-like"/>
</dbReference>
<comment type="caution">
    <text evidence="5">The sequence shown here is derived from an EMBL/GenBank/DDBJ whole genome shotgun (WGS) entry which is preliminary data.</text>
</comment>
<dbReference type="Pfam" id="PF02357">
    <property type="entry name" value="NusG"/>
    <property type="match status" value="1"/>
</dbReference>
<evidence type="ECO:0000256" key="2">
    <source>
        <dbReference type="ARBA" id="ARBA00023015"/>
    </source>
</evidence>
<reference evidence="5 6" key="1">
    <citation type="submission" date="2015-12" db="EMBL/GenBank/DDBJ databases">
        <authorList>
            <person name="Shamseldin A."/>
            <person name="Moawad H."/>
            <person name="Abd El-Rahim W.M."/>
            <person name="Sadowsky M.J."/>
        </authorList>
    </citation>
    <scope>NUCLEOTIDE SEQUENCE [LARGE SCALE GENOMIC DNA]</scope>
    <source>
        <strain evidence="5 6">ZGT118</strain>
    </source>
</reference>
<accession>A0A0X3TDN9</accession>
<keyword evidence="6" id="KW-1185">Reference proteome</keyword>
<dbReference type="CDD" id="cd09892">
    <property type="entry name" value="NGN_SP_RfaH"/>
    <property type="match status" value="1"/>
</dbReference>
<dbReference type="Gene3D" id="3.30.70.940">
    <property type="entry name" value="NusG, N-terminal domain"/>
    <property type="match status" value="1"/>
</dbReference>
<proteinExistence type="predicted"/>
<dbReference type="EMBL" id="LQBQ01000039">
    <property type="protein sequence ID" value="KUJ73231.1"/>
    <property type="molecule type" value="Genomic_DNA"/>
</dbReference>
<dbReference type="RefSeq" id="WP_068350196.1">
    <property type="nucleotide sequence ID" value="NZ_LQBQ01000039.1"/>
</dbReference>
<keyword evidence="1" id="KW-0889">Transcription antitermination</keyword>
<gene>
    <name evidence="5" type="ORF">AVO45_15980</name>
</gene>
<evidence type="ECO:0000313" key="6">
    <source>
        <dbReference type="Proteomes" id="UP000053791"/>
    </source>
</evidence>
<feature type="domain" description="NusG-like N-terminal" evidence="4">
    <location>
        <begin position="16"/>
        <end position="116"/>
    </location>
</feature>
<dbReference type="SUPFAM" id="SSF82679">
    <property type="entry name" value="N-utilization substance G protein NusG, N-terminal domain"/>
    <property type="match status" value="1"/>
</dbReference>
<dbReference type="GO" id="GO:0006354">
    <property type="term" value="P:DNA-templated transcription elongation"/>
    <property type="evidence" value="ECO:0007669"/>
    <property type="project" value="InterPro"/>
</dbReference>
<dbReference type="InterPro" id="IPR008991">
    <property type="entry name" value="Translation_prot_SH3-like_sf"/>
</dbReference>
<dbReference type="GO" id="GO:0005829">
    <property type="term" value="C:cytosol"/>
    <property type="evidence" value="ECO:0007669"/>
    <property type="project" value="TreeGrafter"/>
</dbReference>
<sequence>MNQILFGRQFDDASASKVWLLAQAKPGMMARAQRNLENQGFRVFVPQIRETRRVGSRFKDRVGPLFPGYIFVQVDIDVSPWRKINSTFGVSRLVSFAKDRPAVVPSELITDLRSRFSVGAEAALGNEVEAGDQVQLVRGPFAGFAAKVETVAANDRIWLLLDLLGREIRVSTSRGNIIPA</sequence>
<name>A0A0X3TDN9_9RHOB</name>
<dbReference type="AlphaFoldDB" id="A0A0X3TDN9"/>
<evidence type="ECO:0000256" key="3">
    <source>
        <dbReference type="ARBA" id="ARBA00023163"/>
    </source>
</evidence>
<evidence type="ECO:0000259" key="4">
    <source>
        <dbReference type="SMART" id="SM00738"/>
    </source>
</evidence>
<dbReference type="InterPro" id="IPR036735">
    <property type="entry name" value="NGN_dom_sf"/>
</dbReference>
<keyword evidence="2" id="KW-0805">Transcription regulation</keyword>
<organism evidence="5 6">
    <name type="scientific">Ruegeria marisrubri</name>
    <dbReference type="NCBI Taxonomy" id="1685379"/>
    <lineage>
        <taxon>Bacteria</taxon>
        <taxon>Pseudomonadati</taxon>
        <taxon>Pseudomonadota</taxon>
        <taxon>Alphaproteobacteria</taxon>
        <taxon>Rhodobacterales</taxon>
        <taxon>Roseobacteraceae</taxon>
        <taxon>Ruegeria</taxon>
    </lineage>
</organism>